<protein>
    <submittedName>
        <fullName evidence="2">Uncharacterized protein</fullName>
    </submittedName>
</protein>
<dbReference type="Proteomes" id="UP001230504">
    <property type="component" value="Unassembled WGS sequence"/>
</dbReference>
<reference evidence="2" key="1">
    <citation type="submission" date="2021-06" db="EMBL/GenBank/DDBJ databases">
        <title>Comparative genomics, transcriptomics and evolutionary studies reveal genomic signatures of adaptation to plant cell wall in hemibiotrophic fungi.</title>
        <authorList>
            <consortium name="DOE Joint Genome Institute"/>
            <person name="Baroncelli R."/>
            <person name="Diaz J.F."/>
            <person name="Benocci T."/>
            <person name="Peng M."/>
            <person name="Battaglia E."/>
            <person name="Haridas S."/>
            <person name="Andreopoulos W."/>
            <person name="Labutti K."/>
            <person name="Pangilinan J."/>
            <person name="Floch G.L."/>
            <person name="Makela M.R."/>
            <person name="Henrissat B."/>
            <person name="Grigoriev I.V."/>
            <person name="Crouch J.A."/>
            <person name="De Vries R.P."/>
            <person name="Sukno S.A."/>
            <person name="Thon M.R."/>
        </authorList>
    </citation>
    <scope>NUCLEOTIDE SEQUENCE</scope>
    <source>
        <strain evidence="2">CBS 125086</strain>
    </source>
</reference>
<evidence type="ECO:0000313" key="3">
    <source>
        <dbReference type="Proteomes" id="UP001230504"/>
    </source>
</evidence>
<proteinExistence type="predicted"/>
<dbReference type="AlphaFoldDB" id="A0AAD8V0B9"/>
<dbReference type="GeneID" id="85449112"/>
<comment type="caution">
    <text evidence="2">The sequence shown here is derived from an EMBL/GenBank/DDBJ whole genome shotgun (WGS) entry which is preliminary data.</text>
</comment>
<name>A0AAD8V0B9_9PEZI</name>
<evidence type="ECO:0000313" key="2">
    <source>
        <dbReference type="EMBL" id="KAK1573076.1"/>
    </source>
</evidence>
<keyword evidence="3" id="KW-1185">Reference proteome</keyword>
<organism evidence="2 3">
    <name type="scientific">Colletotrichum navitas</name>
    <dbReference type="NCBI Taxonomy" id="681940"/>
    <lineage>
        <taxon>Eukaryota</taxon>
        <taxon>Fungi</taxon>
        <taxon>Dikarya</taxon>
        <taxon>Ascomycota</taxon>
        <taxon>Pezizomycotina</taxon>
        <taxon>Sordariomycetes</taxon>
        <taxon>Hypocreomycetidae</taxon>
        <taxon>Glomerellales</taxon>
        <taxon>Glomerellaceae</taxon>
        <taxon>Colletotrichum</taxon>
        <taxon>Colletotrichum graminicola species complex</taxon>
    </lineage>
</organism>
<evidence type="ECO:0000256" key="1">
    <source>
        <dbReference type="SAM" id="MobiDB-lite"/>
    </source>
</evidence>
<accession>A0AAD8V0B9</accession>
<dbReference type="RefSeq" id="XP_060408767.1">
    <property type="nucleotide sequence ID" value="XM_060564872.1"/>
</dbReference>
<sequence>MSDLGDPYGLATDSPILRPKLYSIKQRGKTTTIYVLKHWPERDIFYVHTSFTSPATSRNTPLKTLITSVQKAASIPAETNATNISAAASVTDSRRNDQGAGTEGSAYQSERSVRSACASTRVISDAYPNKGAKTPRKDEHSPKSVYRKAMKQLAVLEATVQPKTHRATIKSCLEDNLPPKMEFVLTLPVTPIQATLYDTFLESLRKEETGGGKILGAVNSFCKAGK</sequence>
<dbReference type="EMBL" id="JAHLJV010000099">
    <property type="protein sequence ID" value="KAK1573076.1"/>
    <property type="molecule type" value="Genomic_DNA"/>
</dbReference>
<gene>
    <name evidence="2" type="ORF">LY79DRAFT_698131</name>
</gene>
<feature type="region of interest" description="Disordered" evidence="1">
    <location>
        <begin position="86"/>
        <end position="144"/>
    </location>
</feature>